<dbReference type="EMBL" id="JBHRUV010000013">
    <property type="protein sequence ID" value="MFC3265222.1"/>
    <property type="molecule type" value="Genomic_DNA"/>
</dbReference>
<feature type="domain" description="Enoyl-CoA hydratase/isomerase" evidence="4">
    <location>
        <begin position="18"/>
        <end position="341"/>
    </location>
</feature>
<dbReference type="Proteomes" id="UP001595536">
    <property type="component" value="Unassembled WGS sequence"/>
</dbReference>
<dbReference type="Gene3D" id="3.90.226.10">
    <property type="entry name" value="2-enoyl-CoA Hydratase, Chain A, domain 1"/>
    <property type="match status" value="1"/>
</dbReference>
<comment type="catalytic activity">
    <reaction evidence="1">
        <text>3-hydroxy-2-methylpropanoyl-CoA + H2O = 3-hydroxy-2-methylpropanoate + CoA + H(+)</text>
        <dbReference type="Rhea" id="RHEA:20888"/>
        <dbReference type="ChEBI" id="CHEBI:11805"/>
        <dbReference type="ChEBI" id="CHEBI:15377"/>
        <dbReference type="ChEBI" id="CHEBI:15378"/>
        <dbReference type="ChEBI" id="CHEBI:57287"/>
        <dbReference type="ChEBI" id="CHEBI:57340"/>
        <dbReference type="EC" id="3.1.2.4"/>
    </reaction>
</comment>
<comment type="caution">
    <text evidence="5">The sequence shown here is derived from an EMBL/GenBank/DDBJ whole genome shotgun (WGS) entry which is preliminary data.</text>
</comment>
<sequence length="352" mass="37969">MQDVQEREIICERQGSAGVVILNRPKALNALTLTMVRGLREALDAWEKDPQVTRVVVTGAGDRAFCAGGDIRSLYEQGRGGRLDEALTFWREEYQLNVRIREYAKPYVSLVEGIVMGGGVGVSVHGSHMVAFDRFTFAMPEVGIGFFPDVGATYVLPKLPGELGAFLAVTGERIGQAEAHALGLVTHAAPSSEFGAIRERLVAGEPVDDVLAPYAARPTASTLLDHRALVDHAFSAPDVPGVLARLDAAAAAGDAFAAKTAATMRTKSPTSMAIALEQVRRGRGVDMREAMRIEYRIVNRIALGHDFYEGVRAVIVDKDHSPKWSPASLDATPPAEVAKYFEPLGANELTFD</sequence>
<dbReference type="CDD" id="cd06558">
    <property type="entry name" value="crotonase-like"/>
    <property type="match status" value="1"/>
</dbReference>
<dbReference type="SUPFAM" id="SSF52096">
    <property type="entry name" value="ClpP/crotonase"/>
    <property type="match status" value="1"/>
</dbReference>
<proteinExistence type="predicted"/>
<dbReference type="GO" id="GO:0016787">
    <property type="term" value="F:hydrolase activity"/>
    <property type="evidence" value="ECO:0007669"/>
    <property type="project" value="UniProtKB-KW"/>
</dbReference>
<evidence type="ECO:0000259" key="4">
    <source>
        <dbReference type="Pfam" id="PF16113"/>
    </source>
</evidence>
<accession>A0ABV7LBS9</accession>
<dbReference type="Pfam" id="PF16113">
    <property type="entry name" value="ECH_2"/>
    <property type="match status" value="1"/>
</dbReference>
<evidence type="ECO:0000256" key="3">
    <source>
        <dbReference type="ARBA" id="ARBA00022801"/>
    </source>
</evidence>
<keyword evidence="6" id="KW-1185">Reference proteome</keyword>
<evidence type="ECO:0000256" key="1">
    <source>
        <dbReference type="ARBA" id="ARBA00001709"/>
    </source>
</evidence>
<reference evidence="6" key="1">
    <citation type="journal article" date="2019" name="Int. J. Syst. Evol. Microbiol.">
        <title>The Global Catalogue of Microorganisms (GCM) 10K type strain sequencing project: providing services to taxonomists for standard genome sequencing and annotation.</title>
        <authorList>
            <consortium name="The Broad Institute Genomics Platform"/>
            <consortium name="The Broad Institute Genome Sequencing Center for Infectious Disease"/>
            <person name="Wu L."/>
            <person name="Ma J."/>
        </authorList>
    </citation>
    <scope>NUCLEOTIDE SEQUENCE [LARGE SCALE GENOMIC DNA]</scope>
    <source>
        <strain evidence="6">CCM 7941</strain>
    </source>
</reference>
<organism evidence="5 6">
    <name type="scientific">Camelimonas abortus</name>
    <dbReference type="NCBI Taxonomy" id="1017184"/>
    <lineage>
        <taxon>Bacteria</taxon>
        <taxon>Pseudomonadati</taxon>
        <taxon>Pseudomonadota</taxon>
        <taxon>Alphaproteobacteria</taxon>
        <taxon>Hyphomicrobiales</taxon>
        <taxon>Chelatococcaceae</taxon>
        <taxon>Camelimonas</taxon>
    </lineage>
</organism>
<gene>
    <name evidence="5" type="ORF">ACFOEX_02455</name>
</gene>
<keyword evidence="3 5" id="KW-0378">Hydrolase</keyword>
<evidence type="ECO:0000313" key="5">
    <source>
        <dbReference type="EMBL" id="MFC3265222.1"/>
    </source>
</evidence>
<dbReference type="EC" id="3.1.2.4" evidence="2"/>
<dbReference type="InterPro" id="IPR045004">
    <property type="entry name" value="ECH_dom"/>
</dbReference>
<evidence type="ECO:0000256" key="2">
    <source>
        <dbReference type="ARBA" id="ARBA00011915"/>
    </source>
</evidence>
<dbReference type="NCBIfam" id="NF004127">
    <property type="entry name" value="PRK05617.1"/>
    <property type="match status" value="1"/>
</dbReference>
<dbReference type="PANTHER" id="PTHR43176:SF3">
    <property type="entry name" value="3-HYDROXYISOBUTYRYL-COA HYDROLASE, MITOCHONDRIAL"/>
    <property type="match status" value="1"/>
</dbReference>
<evidence type="ECO:0000313" key="6">
    <source>
        <dbReference type="Proteomes" id="UP001595536"/>
    </source>
</evidence>
<dbReference type="InterPro" id="IPR029045">
    <property type="entry name" value="ClpP/crotonase-like_dom_sf"/>
</dbReference>
<dbReference type="PANTHER" id="PTHR43176">
    <property type="entry name" value="3-HYDROXYISOBUTYRYL-COA HYDROLASE-RELATED"/>
    <property type="match status" value="1"/>
</dbReference>
<protein>
    <recommendedName>
        <fullName evidence="2">3-hydroxyisobutyryl-CoA hydrolase</fullName>
        <ecNumber evidence="2">3.1.2.4</ecNumber>
    </recommendedName>
</protein>
<dbReference type="InterPro" id="IPR032259">
    <property type="entry name" value="HIBYL-CoA-H"/>
</dbReference>
<name>A0ABV7LBS9_9HYPH</name>
<dbReference type="RefSeq" id="WP_376830043.1">
    <property type="nucleotide sequence ID" value="NZ_JBHLWR010000006.1"/>
</dbReference>